<dbReference type="InParanoid" id="A0A0H2SFM1"/>
<dbReference type="EMBL" id="KQ085882">
    <property type="protein sequence ID" value="KLO20633.1"/>
    <property type="molecule type" value="Genomic_DNA"/>
</dbReference>
<dbReference type="NCBIfam" id="TIGR00059">
    <property type="entry name" value="L17"/>
    <property type="match status" value="1"/>
</dbReference>
<feature type="non-terminal residue" evidence="5">
    <location>
        <position position="123"/>
    </location>
</feature>
<dbReference type="OrthoDB" id="275000at2759"/>
<dbReference type="PANTHER" id="PTHR14413">
    <property type="entry name" value="RIBOSOMAL PROTEIN L17"/>
    <property type="match status" value="1"/>
</dbReference>
<gene>
    <name evidence="5" type="ORF">SCHPADRAFT_790015</name>
</gene>
<organism evidence="5 6">
    <name type="scientific">Schizopora paradoxa</name>
    <dbReference type="NCBI Taxonomy" id="27342"/>
    <lineage>
        <taxon>Eukaryota</taxon>
        <taxon>Fungi</taxon>
        <taxon>Dikarya</taxon>
        <taxon>Basidiomycota</taxon>
        <taxon>Agaricomycotina</taxon>
        <taxon>Agaricomycetes</taxon>
        <taxon>Hymenochaetales</taxon>
        <taxon>Schizoporaceae</taxon>
        <taxon>Schizopora</taxon>
    </lineage>
</organism>
<dbReference type="AlphaFoldDB" id="A0A0H2SFM1"/>
<sequence length="123" mass="13915">MKHGVAFRKFSRTSSHRMLMLRNLVTSLIEHEQIKTTLPKARDTARLADKLITLGKKGDLPAARRAQGFLLKPTLIPKVFGALAHRYARRPGGYTRIHKFGNRQGDNAPHAVLELVDNPRDLR</sequence>
<evidence type="ECO:0000256" key="4">
    <source>
        <dbReference type="RuleBase" id="RU000660"/>
    </source>
</evidence>
<evidence type="ECO:0000313" key="5">
    <source>
        <dbReference type="EMBL" id="KLO20633.1"/>
    </source>
</evidence>
<dbReference type="STRING" id="27342.A0A0H2SFM1"/>
<dbReference type="InterPro" id="IPR036373">
    <property type="entry name" value="Ribosomal_bL17_sf"/>
</dbReference>
<evidence type="ECO:0000256" key="1">
    <source>
        <dbReference type="ARBA" id="ARBA00008777"/>
    </source>
</evidence>
<dbReference type="GO" id="GO:0005762">
    <property type="term" value="C:mitochondrial large ribosomal subunit"/>
    <property type="evidence" value="ECO:0007669"/>
    <property type="project" value="TreeGrafter"/>
</dbReference>
<dbReference type="InterPro" id="IPR000456">
    <property type="entry name" value="Ribosomal_bL17"/>
</dbReference>
<keyword evidence="2 4" id="KW-0689">Ribosomal protein</keyword>
<evidence type="ECO:0000313" key="6">
    <source>
        <dbReference type="Proteomes" id="UP000053477"/>
    </source>
</evidence>
<reference evidence="5 6" key="1">
    <citation type="submission" date="2015-04" db="EMBL/GenBank/DDBJ databases">
        <title>Complete genome sequence of Schizopora paradoxa KUC8140, a cosmopolitan wood degrader in East Asia.</title>
        <authorList>
            <consortium name="DOE Joint Genome Institute"/>
            <person name="Min B."/>
            <person name="Park H."/>
            <person name="Jang Y."/>
            <person name="Kim J.-J."/>
            <person name="Kim K.H."/>
            <person name="Pangilinan J."/>
            <person name="Lipzen A."/>
            <person name="Riley R."/>
            <person name="Grigoriev I.V."/>
            <person name="Spatafora J.W."/>
            <person name="Choi I.-G."/>
        </authorList>
    </citation>
    <scope>NUCLEOTIDE SEQUENCE [LARGE SCALE GENOMIC DNA]</scope>
    <source>
        <strain evidence="5 6">KUC8140</strain>
    </source>
</reference>
<dbReference type="Proteomes" id="UP000053477">
    <property type="component" value="Unassembled WGS sequence"/>
</dbReference>
<name>A0A0H2SFM1_9AGAM</name>
<dbReference type="PANTHER" id="PTHR14413:SF16">
    <property type="entry name" value="LARGE RIBOSOMAL SUBUNIT PROTEIN BL17M"/>
    <property type="match status" value="1"/>
</dbReference>
<evidence type="ECO:0000256" key="2">
    <source>
        <dbReference type="ARBA" id="ARBA00022980"/>
    </source>
</evidence>
<dbReference type="FunCoup" id="A0A0H2SFM1">
    <property type="interactions" value="230"/>
</dbReference>
<dbReference type="Pfam" id="PF01196">
    <property type="entry name" value="Ribosomal_L17"/>
    <property type="match status" value="1"/>
</dbReference>
<dbReference type="GO" id="GO:0006412">
    <property type="term" value="P:translation"/>
    <property type="evidence" value="ECO:0007669"/>
    <property type="project" value="InterPro"/>
</dbReference>
<dbReference type="HAMAP" id="MF_01368">
    <property type="entry name" value="Ribosomal_bL17"/>
    <property type="match status" value="1"/>
</dbReference>
<dbReference type="InterPro" id="IPR047859">
    <property type="entry name" value="Ribosomal_bL17_CS"/>
</dbReference>
<dbReference type="GO" id="GO:0003735">
    <property type="term" value="F:structural constituent of ribosome"/>
    <property type="evidence" value="ECO:0007669"/>
    <property type="project" value="InterPro"/>
</dbReference>
<evidence type="ECO:0000256" key="3">
    <source>
        <dbReference type="ARBA" id="ARBA00023274"/>
    </source>
</evidence>
<dbReference type="SUPFAM" id="SSF64263">
    <property type="entry name" value="Prokaryotic ribosomal protein L17"/>
    <property type="match status" value="1"/>
</dbReference>
<dbReference type="PROSITE" id="PS01167">
    <property type="entry name" value="RIBOSOMAL_L17"/>
    <property type="match status" value="1"/>
</dbReference>
<proteinExistence type="inferred from homology"/>
<keyword evidence="3 4" id="KW-0687">Ribonucleoprotein</keyword>
<keyword evidence="6" id="KW-1185">Reference proteome</keyword>
<dbReference type="Gene3D" id="3.90.1030.10">
    <property type="entry name" value="Ribosomal protein L17"/>
    <property type="match status" value="1"/>
</dbReference>
<comment type="similarity">
    <text evidence="1 4">Belongs to the bacterial ribosomal protein bL17 family.</text>
</comment>
<accession>A0A0H2SFM1</accession>
<protein>
    <submittedName>
        <fullName evidence="5">Ribosomal protein L17</fullName>
    </submittedName>
</protein>